<dbReference type="AlphaFoldDB" id="A0A5S3PF14"/>
<dbReference type="InterPro" id="IPR011037">
    <property type="entry name" value="Pyrv_Knase-like_insert_dom_sf"/>
</dbReference>
<dbReference type="PANTHER" id="PTHR30212:SF2">
    <property type="entry name" value="PROTEIN YIIM"/>
    <property type="match status" value="1"/>
</dbReference>
<reference evidence="2 3" key="1">
    <citation type="submission" date="2019-05" db="EMBL/GenBank/DDBJ databases">
        <title>Erythrobacter marisflavi sp. nov., isolated from isolated from water of an estuary environment.</title>
        <authorList>
            <person name="Yoon J.-H."/>
        </authorList>
    </citation>
    <scope>NUCLEOTIDE SEQUENCE [LARGE SCALE GENOMIC DNA]</scope>
    <source>
        <strain evidence="2 3">KEM-5</strain>
    </source>
</reference>
<dbReference type="InterPro" id="IPR005302">
    <property type="entry name" value="MoCF_Sase_C"/>
</dbReference>
<name>A0A5S3PF14_9SPHN</name>
<dbReference type="SUPFAM" id="SSF50800">
    <property type="entry name" value="PK beta-barrel domain-like"/>
    <property type="match status" value="1"/>
</dbReference>
<dbReference type="GO" id="GO:0030151">
    <property type="term" value="F:molybdenum ion binding"/>
    <property type="evidence" value="ECO:0007669"/>
    <property type="project" value="InterPro"/>
</dbReference>
<evidence type="ECO:0000259" key="1">
    <source>
        <dbReference type="PROSITE" id="PS51340"/>
    </source>
</evidence>
<dbReference type="InterPro" id="IPR005163">
    <property type="entry name" value="Tri_helical_YiiM-like"/>
</dbReference>
<dbReference type="GO" id="GO:0030170">
    <property type="term" value="F:pyridoxal phosphate binding"/>
    <property type="evidence" value="ECO:0007669"/>
    <property type="project" value="InterPro"/>
</dbReference>
<dbReference type="Proteomes" id="UP000309668">
    <property type="component" value="Unassembled WGS sequence"/>
</dbReference>
<dbReference type="EMBL" id="VCAO01000001">
    <property type="protein sequence ID" value="TMM50180.1"/>
    <property type="molecule type" value="Genomic_DNA"/>
</dbReference>
<dbReference type="PROSITE" id="PS51340">
    <property type="entry name" value="MOSC"/>
    <property type="match status" value="1"/>
</dbReference>
<sequence>MTGSATLLALCVGQPQPLAGGKKSAIDKRPIEGSVHIGTMGLAGDTQVDKRYHGGEHMAVHHYAADHYPYWREQLPGVDPLTNPGAFGENLHASGLTEPDVYIGDRYRLGSALLEVSMGRQPCNTLQRHFARDDMVRRIIANHRCGWYYRVLEEGAAQAGDTFSLVGRPQERWSVDRAFALLFDPKFKRTPGDAQDLLALPALGPKWQAKCTAKRR</sequence>
<protein>
    <submittedName>
        <fullName evidence="2">MOSC domain-containing protein</fullName>
    </submittedName>
</protein>
<dbReference type="InterPro" id="IPR052353">
    <property type="entry name" value="Benzoxazolinone_Detox_Enz"/>
</dbReference>
<dbReference type="RefSeq" id="WP_138615753.1">
    <property type="nucleotide sequence ID" value="NZ_VCAO01000001.1"/>
</dbReference>
<gene>
    <name evidence="2" type="ORF">FEV51_03055</name>
</gene>
<evidence type="ECO:0000313" key="3">
    <source>
        <dbReference type="Proteomes" id="UP000309668"/>
    </source>
</evidence>
<dbReference type="OrthoDB" id="9786134at2"/>
<evidence type="ECO:0000313" key="2">
    <source>
        <dbReference type="EMBL" id="TMM50180.1"/>
    </source>
</evidence>
<dbReference type="Pfam" id="PF03475">
    <property type="entry name" value="YiiM_3-alpha"/>
    <property type="match status" value="1"/>
</dbReference>
<feature type="domain" description="MOSC" evidence="1">
    <location>
        <begin position="29"/>
        <end position="166"/>
    </location>
</feature>
<comment type="caution">
    <text evidence="2">The sequence shown here is derived from an EMBL/GenBank/DDBJ whole genome shotgun (WGS) entry which is preliminary data.</text>
</comment>
<dbReference type="Pfam" id="PF03473">
    <property type="entry name" value="MOSC"/>
    <property type="match status" value="1"/>
</dbReference>
<dbReference type="PANTHER" id="PTHR30212">
    <property type="entry name" value="PROTEIN YIIM"/>
    <property type="match status" value="1"/>
</dbReference>
<organism evidence="2 3">
    <name type="scientific">Qipengyuania marisflavi</name>
    <dbReference type="NCBI Taxonomy" id="2486356"/>
    <lineage>
        <taxon>Bacteria</taxon>
        <taxon>Pseudomonadati</taxon>
        <taxon>Pseudomonadota</taxon>
        <taxon>Alphaproteobacteria</taxon>
        <taxon>Sphingomonadales</taxon>
        <taxon>Erythrobacteraceae</taxon>
        <taxon>Qipengyuania</taxon>
    </lineage>
</organism>
<accession>A0A5S3PF14</accession>
<dbReference type="Gene3D" id="2.40.33.20">
    <property type="entry name" value="PK beta-barrel domain-like"/>
    <property type="match status" value="1"/>
</dbReference>
<dbReference type="GO" id="GO:0003824">
    <property type="term" value="F:catalytic activity"/>
    <property type="evidence" value="ECO:0007669"/>
    <property type="project" value="InterPro"/>
</dbReference>
<proteinExistence type="predicted"/>
<keyword evidence="3" id="KW-1185">Reference proteome</keyword>